<feature type="compositionally biased region" description="Polar residues" evidence="9">
    <location>
        <begin position="308"/>
        <end position="318"/>
    </location>
</feature>
<evidence type="ECO:0000256" key="3">
    <source>
        <dbReference type="ARBA" id="ARBA00022679"/>
    </source>
</evidence>
<dbReference type="GO" id="GO:0061630">
    <property type="term" value="F:ubiquitin protein ligase activity"/>
    <property type="evidence" value="ECO:0000318"/>
    <property type="project" value="GO_Central"/>
</dbReference>
<evidence type="ECO:0000256" key="2">
    <source>
        <dbReference type="ARBA" id="ARBA00012483"/>
    </source>
</evidence>
<dbReference type="AlphaFoldDB" id="W1PIC3"/>
<keyword evidence="6" id="KW-0833">Ubl conjugation pathway</keyword>
<organism evidence="11 12">
    <name type="scientific">Amborella trichopoda</name>
    <dbReference type="NCBI Taxonomy" id="13333"/>
    <lineage>
        <taxon>Eukaryota</taxon>
        <taxon>Viridiplantae</taxon>
        <taxon>Streptophyta</taxon>
        <taxon>Embryophyta</taxon>
        <taxon>Tracheophyta</taxon>
        <taxon>Spermatophyta</taxon>
        <taxon>Magnoliopsida</taxon>
        <taxon>Amborellales</taxon>
        <taxon>Amborellaceae</taxon>
        <taxon>Amborella</taxon>
    </lineage>
</organism>
<feature type="compositionally biased region" description="Basic and acidic residues" evidence="9">
    <location>
        <begin position="15"/>
        <end position="34"/>
    </location>
</feature>
<dbReference type="SMART" id="SM00184">
    <property type="entry name" value="RING"/>
    <property type="match status" value="1"/>
</dbReference>
<sequence length="551" mass="60118">MDYIESKRRSTSKVGDSRKGPSGPHLKDVNQEGRHAQCCNRLGCSARVYSTEGSSSFKYMESSKSFGTNSRSSSGKPTIGSSSRPFSYRTNLKKPHQGDQISSQNKERSSASSSGSPEGREMPVLTAKEMQEPASEIRDVYDTVSTAPQARNRTQKQRIEDTGSGSSSREQVSKCSLVPKSGSKATDKTPHKIHGIGSQRCGLQNLSCASISYVLPPGCSSSDPSCSRRGDVVNNSVNESTSLRGKSGGTLSIPGYRRGSSSGQTSSPINPPSIRAPRRGINGSSSNRGPSVSVRTRRATTIGDSRATRLSNNYNDTPPSVVEPVTAAPTEPESSNGDSPFDSPRSLPSDPPTLCLSSYERSNYGNENGRTGRPTPYPEVGAFRGFHGLSIDRDGYHRRFNIQGVAEVLLALDRIDQDDELTYEQLLLLETNLFRGPSFHDQHRDMRLDIDNMSYEELLELEEKMGSVSTALSKDALSNCLKRSLFSSVSSVPRFTICGDVDTKCSICQEEYVDGDEVGDLNCEHRYHVGCIEEWLRLKNWCPICKAEAST</sequence>
<dbReference type="Proteomes" id="UP000017836">
    <property type="component" value="Unassembled WGS sequence"/>
</dbReference>
<dbReference type="OMA" id="NDTRNGC"/>
<feature type="compositionally biased region" description="Polar residues" evidence="9">
    <location>
        <begin position="143"/>
        <end position="152"/>
    </location>
</feature>
<gene>
    <name evidence="11" type="ORF">AMTR_s00019p00239960</name>
</gene>
<evidence type="ECO:0000256" key="5">
    <source>
        <dbReference type="ARBA" id="ARBA00022771"/>
    </source>
</evidence>
<name>W1PIC3_AMBTC</name>
<evidence type="ECO:0000256" key="9">
    <source>
        <dbReference type="SAM" id="MobiDB-lite"/>
    </source>
</evidence>
<keyword evidence="7" id="KW-0862">Zinc</keyword>
<feature type="compositionally biased region" description="Polar residues" evidence="9">
    <location>
        <begin position="355"/>
        <end position="369"/>
    </location>
</feature>
<evidence type="ECO:0000313" key="12">
    <source>
        <dbReference type="Proteomes" id="UP000017836"/>
    </source>
</evidence>
<dbReference type="KEGG" id="atr:18435600"/>
<evidence type="ECO:0000259" key="10">
    <source>
        <dbReference type="PROSITE" id="PS50089"/>
    </source>
</evidence>
<feature type="compositionally biased region" description="Polar residues" evidence="9">
    <location>
        <begin position="282"/>
        <end position="294"/>
    </location>
</feature>
<protein>
    <recommendedName>
        <fullName evidence="2">RING-type E3 ubiquitin transferase</fullName>
        <ecNumber evidence="2">2.3.2.27</ecNumber>
    </recommendedName>
</protein>
<reference evidence="12" key="1">
    <citation type="journal article" date="2013" name="Science">
        <title>The Amborella genome and the evolution of flowering plants.</title>
        <authorList>
            <consortium name="Amborella Genome Project"/>
        </authorList>
    </citation>
    <scope>NUCLEOTIDE SEQUENCE [LARGE SCALE GENOMIC DNA]</scope>
</reference>
<feature type="domain" description="RING-type" evidence="10">
    <location>
        <begin position="505"/>
        <end position="546"/>
    </location>
</feature>
<feature type="region of interest" description="Disordered" evidence="9">
    <location>
        <begin position="1"/>
        <end position="34"/>
    </location>
</feature>
<feature type="compositionally biased region" description="Basic and acidic residues" evidence="9">
    <location>
        <begin position="129"/>
        <end position="141"/>
    </location>
</feature>
<dbReference type="OrthoDB" id="8062037at2759"/>
<dbReference type="SUPFAM" id="SSF57850">
    <property type="entry name" value="RING/U-box"/>
    <property type="match status" value="1"/>
</dbReference>
<dbReference type="PANTHER" id="PTHR22937:SF136">
    <property type="entry name" value="RING-TYPE E3 UBIQUITIN TRANSFERASE"/>
    <property type="match status" value="1"/>
</dbReference>
<dbReference type="InterPro" id="IPR045191">
    <property type="entry name" value="MBR1/2-like"/>
</dbReference>
<evidence type="ECO:0000313" key="11">
    <source>
        <dbReference type="EMBL" id="ERN07381.1"/>
    </source>
</evidence>
<evidence type="ECO:0000256" key="7">
    <source>
        <dbReference type="ARBA" id="ARBA00022833"/>
    </source>
</evidence>
<accession>W1PIC3</accession>
<dbReference type="PROSITE" id="PS50089">
    <property type="entry name" value="ZF_RING_2"/>
    <property type="match status" value="1"/>
</dbReference>
<dbReference type="Gene3D" id="3.30.40.10">
    <property type="entry name" value="Zinc/RING finger domain, C3HC4 (zinc finger)"/>
    <property type="match status" value="1"/>
</dbReference>
<keyword evidence="3" id="KW-0808">Transferase</keyword>
<comment type="catalytic activity">
    <reaction evidence="1">
        <text>S-ubiquitinyl-[E2 ubiquitin-conjugating enzyme]-L-cysteine + [acceptor protein]-L-lysine = [E2 ubiquitin-conjugating enzyme]-L-cysteine + N(6)-ubiquitinyl-[acceptor protein]-L-lysine.</text>
        <dbReference type="EC" id="2.3.2.27"/>
    </reaction>
</comment>
<dbReference type="GO" id="GO:0008270">
    <property type="term" value="F:zinc ion binding"/>
    <property type="evidence" value="ECO:0007669"/>
    <property type="project" value="UniProtKB-KW"/>
</dbReference>
<dbReference type="EMBL" id="KI393807">
    <property type="protein sequence ID" value="ERN07381.1"/>
    <property type="molecule type" value="Genomic_DNA"/>
</dbReference>
<feature type="compositionally biased region" description="Polar residues" evidence="9">
    <location>
        <begin position="163"/>
        <end position="174"/>
    </location>
</feature>
<feature type="region of interest" description="Disordered" evidence="9">
    <location>
        <begin position="219"/>
        <end position="379"/>
    </location>
</feature>
<dbReference type="PANTHER" id="PTHR22937">
    <property type="entry name" value="E3 UBIQUITIN-PROTEIN LIGASE RNF165"/>
    <property type="match status" value="1"/>
</dbReference>
<feature type="compositionally biased region" description="Low complexity" evidence="9">
    <location>
        <begin position="55"/>
        <end position="84"/>
    </location>
</feature>
<evidence type="ECO:0000256" key="6">
    <source>
        <dbReference type="ARBA" id="ARBA00022786"/>
    </source>
</evidence>
<dbReference type="eggNOG" id="KOG0800">
    <property type="taxonomic scope" value="Eukaryota"/>
</dbReference>
<feature type="compositionally biased region" description="Polar residues" evidence="9">
    <location>
        <begin position="233"/>
        <end position="244"/>
    </location>
</feature>
<keyword evidence="5 8" id="KW-0863">Zinc-finger</keyword>
<evidence type="ECO:0000256" key="8">
    <source>
        <dbReference type="PROSITE-ProRule" id="PRU00175"/>
    </source>
</evidence>
<dbReference type="HOGENOM" id="CLU_027302_1_0_1"/>
<dbReference type="InterPro" id="IPR013083">
    <property type="entry name" value="Znf_RING/FYVE/PHD"/>
</dbReference>
<dbReference type="EC" id="2.3.2.27" evidence="2"/>
<dbReference type="FunFam" id="3.30.40.10:FF:000504">
    <property type="entry name" value="E3 ubiquitin-protein ligase arkadia"/>
    <property type="match status" value="1"/>
</dbReference>
<proteinExistence type="predicted"/>
<feature type="region of interest" description="Disordered" evidence="9">
    <location>
        <begin position="55"/>
        <end position="192"/>
    </location>
</feature>
<dbReference type="Gramene" id="ERN07381">
    <property type="protein sequence ID" value="ERN07381"/>
    <property type="gene ID" value="AMTR_s00019p00239960"/>
</dbReference>
<feature type="compositionally biased region" description="Polar residues" evidence="9">
    <location>
        <begin position="259"/>
        <end position="268"/>
    </location>
</feature>
<keyword evidence="4" id="KW-0479">Metal-binding</keyword>
<evidence type="ECO:0000256" key="4">
    <source>
        <dbReference type="ARBA" id="ARBA00022723"/>
    </source>
</evidence>
<keyword evidence="12" id="KW-1185">Reference proteome</keyword>
<evidence type="ECO:0000256" key="1">
    <source>
        <dbReference type="ARBA" id="ARBA00000900"/>
    </source>
</evidence>
<dbReference type="Pfam" id="PF13639">
    <property type="entry name" value="zf-RING_2"/>
    <property type="match status" value="1"/>
</dbReference>
<dbReference type="InterPro" id="IPR001841">
    <property type="entry name" value="Znf_RING"/>
</dbReference>